<comment type="caution">
    <text evidence="2">The sequence shown here is derived from an EMBL/GenBank/DDBJ whole genome shotgun (WGS) entry which is preliminary data.</text>
</comment>
<evidence type="ECO:0000313" key="3">
    <source>
        <dbReference type="Proteomes" id="UP000017667"/>
    </source>
</evidence>
<keyword evidence="1" id="KW-0175">Coiled coil</keyword>
<dbReference type="PATRIC" id="fig|1217659.3.peg.763"/>
<evidence type="ECO:0000313" key="2">
    <source>
        <dbReference type="EMBL" id="ENW20298.1"/>
    </source>
</evidence>
<organism evidence="2 3">
    <name type="scientific">Acinetobacter haemolyticus CIP 64.3 = MTCC 9819</name>
    <dbReference type="NCBI Taxonomy" id="1217659"/>
    <lineage>
        <taxon>Bacteria</taxon>
        <taxon>Pseudomonadati</taxon>
        <taxon>Pseudomonadota</taxon>
        <taxon>Gammaproteobacteria</taxon>
        <taxon>Moraxellales</taxon>
        <taxon>Moraxellaceae</taxon>
        <taxon>Acinetobacter</taxon>
    </lineage>
</organism>
<sequence>MKHKFIDVKEMKVIESILNKWSGKLTWDLFAVSVARALDKPSISKFTLMSYEPVKQAFNLRKKTLREAKSTIIASMADVTIDMLIKENEELRNQISHLKKLLEEKESLWVDQYRRWQYNLSQMPNVDLATLDRPLVKK</sequence>
<accession>N9FBV0</accession>
<proteinExistence type="predicted"/>
<gene>
    <name evidence="2" type="ORF">F927_00782</name>
</gene>
<keyword evidence="3" id="KW-1185">Reference proteome</keyword>
<dbReference type="Proteomes" id="UP000017667">
    <property type="component" value="Unassembled WGS sequence"/>
</dbReference>
<dbReference type="EMBL" id="APQQ01000012">
    <property type="protein sequence ID" value="ENW20298.1"/>
    <property type="molecule type" value="Genomic_DNA"/>
</dbReference>
<name>N9FBV0_ACIHA</name>
<reference evidence="2 3" key="1">
    <citation type="submission" date="2013-02" db="EMBL/GenBank/DDBJ databases">
        <title>The Genome Sequence of Acinetobacter haemolyticus CIP 64.3.</title>
        <authorList>
            <consortium name="The Broad Institute Genome Sequencing Platform"/>
            <consortium name="The Broad Institute Genome Sequencing Center for Infectious Disease"/>
            <person name="Cerqueira G."/>
            <person name="Feldgarden M."/>
            <person name="Courvalin P."/>
            <person name="Perichon B."/>
            <person name="Grillot-Courvalin C."/>
            <person name="Clermont D."/>
            <person name="Rocha E."/>
            <person name="Yoon E.-J."/>
            <person name="Nemec A."/>
            <person name="Walker B."/>
            <person name="Young S.K."/>
            <person name="Zeng Q."/>
            <person name="Gargeya S."/>
            <person name="Fitzgerald M."/>
            <person name="Haas B."/>
            <person name="Abouelleil A."/>
            <person name="Alvarado L."/>
            <person name="Arachchi H.M."/>
            <person name="Berlin A.M."/>
            <person name="Chapman S.B."/>
            <person name="Dewar J."/>
            <person name="Goldberg J."/>
            <person name="Griggs A."/>
            <person name="Gujja S."/>
            <person name="Hansen M."/>
            <person name="Howarth C."/>
            <person name="Imamovic A."/>
            <person name="Larimer J."/>
            <person name="McCowan C."/>
            <person name="Murphy C."/>
            <person name="Neiman D."/>
            <person name="Pearson M."/>
            <person name="Priest M."/>
            <person name="Roberts A."/>
            <person name="Saif S."/>
            <person name="Shea T."/>
            <person name="Sisk P."/>
            <person name="Sykes S."/>
            <person name="Wortman J."/>
            <person name="Nusbaum C."/>
            <person name="Birren B."/>
        </authorList>
    </citation>
    <scope>NUCLEOTIDE SEQUENCE [LARGE SCALE GENOMIC DNA]</scope>
    <source>
        <strain evidence="2 3">CIP 64.3</strain>
    </source>
</reference>
<evidence type="ECO:0000256" key="1">
    <source>
        <dbReference type="SAM" id="Coils"/>
    </source>
</evidence>
<protein>
    <submittedName>
        <fullName evidence="2">Uncharacterized protein</fullName>
    </submittedName>
</protein>
<dbReference type="HOGENOM" id="CLU_130970_1_0_6"/>
<feature type="coiled-coil region" evidence="1">
    <location>
        <begin position="81"/>
        <end position="108"/>
    </location>
</feature>
<dbReference type="RefSeq" id="WP_005087126.1">
    <property type="nucleotide sequence ID" value="NZ_ASYX01000131.1"/>
</dbReference>
<dbReference type="AlphaFoldDB" id="N9FBV0"/>